<dbReference type="EMBL" id="MSFO01000007">
    <property type="protein sequence ID" value="PLB46224.1"/>
    <property type="molecule type" value="Genomic_DNA"/>
</dbReference>
<dbReference type="InterPro" id="IPR001810">
    <property type="entry name" value="F-box_dom"/>
</dbReference>
<keyword evidence="4" id="KW-1185">Reference proteome</keyword>
<dbReference type="PROSITE" id="PS50088">
    <property type="entry name" value="ANK_REPEAT"/>
    <property type="match status" value="1"/>
</dbReference>
<evidence type="ECO:0000259" key="2">
    <source>
        <dbReference type="Pfam" id="PF00646"/>
    </source>
</evidence>
<evidence type="ECO:0000313" key="4">
    <source>
        <dbReference type="Proteomes" id="UP000234275"/>
    </source>
</evidence>
<organism evidence="3 4">
    <name type="scientific">Aspergillus steynii IBT 23096</name>
    <dbReference type="NCBI Taxonomy" id="1392250"/>
    <lineage>
        <taxon>Eukaryota</taxon>
        <taxon>Fungi</taxon>
        <taxon>Dikarya</taxon>
        <taxon>Ascomycota</taxon>
        <taxon>Pezizomycotina</taxon>
        <taxon>Eurotiomycetes</taxon>
        <taxon>Eurotiomycetidae</taxon>
        <taxon>Eurotiales</taxon>
        <taxon>Aspergillaceae</taxon>
        <taxon>Aspergillus</taxon>
        <taxon>Aspergillus subgen. Circumdati</taxon>
    </lineage>
</organism>
<feature type="repeat" description="ANK" evidence="1">
    <location>
        <begin position="85"/>
        <end position="117"/>
    </location>
</feature>
<dbReference type="Pfam" id="PF00646">
    <property type="entry name" value="F-box"/>
    <property type="match status" value="1"/>
</dbReference>
<dbReference type="InterPro" id="IPR036770">
    <property type="entry name" value="Ankyrin_rpt-contain_sf"/>
</dbReference>
<name>A0A2I2G031_9EURO</name>
<dbReference type="RefSeq" id="XP_024701526.1">
    <property type="nucleotide sequence ID" value="XM_024855021.1"/>
</dbReference>
<proteinExistence type="predicted"/>
<evidence type="ECO:0000313" key="3">
    <source>
        <dbReference type="EMBL" id="PLB46224.1"/>
    </source>
</evidence>
<dbReference type="VEuPathDB" id="FungiDB:P170DRAFT_512769"/>
<accession>A0A2I2G031</accession>
<comment type="caution">
    <text evidence="3">The sequence shown here is derived from an EMBL/GenBank/DDBJ whole genome shotgun (WGS) entry which is preliminary data.</text>
</comment>
<dbReference type="OrthoDB" id="341259at2759"/>
<dbReference type="SUPFAM" id="SSF81383">
    <property type="entry name" value="F-box domain"/>
    <property type="match status" value="1"/>
</dbReference>
<feature type="domain" description="F-box" evidence="2">
    <location>
        <begin position="6"/>
        <end position="45"/>
    </location>
</feature>
<dbReference type="SUPFAM" id="SSF48403">
    <property type="entry name" value="Ankyrin repeat"/>
    <property type="match status" value="1"/>
</dbReference>
<protein>
    <recommendedName>
        <fullName evidence="2">F-box domain-containing protein</fullName>
    </recommendedName>
</protein>
<gene>
    <name evidence="3" type="ORF">P170DRAFT_512769</name>
</gene>
<sequence length="328" mass="38017">MSSEGINKLPVELVMACAKCMDIFTLIRLSATCKGMYHILREEKRKLIKEYAYLPPKNPEAVYGSRTNSLRAFLAAGADPNGFNENTRLLSIAARYGNIDTVVLLMEFGAEFYLYDNRIPGYEWQYTPLLHALWAKVDRRVPCGNHGSTRETCSCENRLFALMRAGLKVTTYREFRLILSFDDHLKVLKYAVEHGSNFAILKPRLSYYSTALHIMVEAFMRYASSFYREENIKTIKWFALQYPNMLFVRDERNRTLLDVCLRRRRMPNLIRFLVKHDVQTGWAMYEEVGAACILCPEVVPLINKTTYLASRQAEGIDRLLPHDLIPWD</sequence>
<dbReference type="InterPro" id="IPR002110">
    <property type="entry name" value="Ankyrin_rpt"/>
</dbReference>
<reference evidence="3 4" key="1">
    <citation type="submission" date="2016-12" db="EMBL/GenBank/DDBJ databases">
        <title>The genomes of Aspergillus section Nigri reveals drivers in fungal speciation.</title>
        <authorList>
            <consortium name="DOE Joint Genome Institute"/>
            <person name="Vesth T.C."/>
            <person name="Nybo J."/>
            <person name="Theobald S."/>
            <person name="Brandl J."/>
            <person name="Frisvad J.C."/>
            <person name="Nielsen K.F."/>
            <person name="Lyhne E.K."/>
            <person name="Kogle M.E."/>
            <person name="Kuo A."/>
            <person name="Riley R."/>
            <person name="Clum A."/>
            <person name="Nolan M."/>
            <person name="Lipzen A."/>
            <person name="Salamov A."/>
            <person name="Henrissat B."/>
            <person name="Wiebenga A."/>
            <person name="De Vries R.P."/>
            <person name="Grigoriev I.V."/>
            <person name="Mortensen U.H."/>
            <person name="Andersen M.R."/>
            <person name="Baker S.E."/>
        </authorList>
    </citation>
    <scope>NUCLEOTIDE SEQUENCE [LARGE SCALE GENOMIC DNA]</scope>
    <source>
        <strain evidence="3 4">IBT 23096</strain>
    </source>
</reference>
<keyword evidence="1" id="KW-0040">ANK repeat</keyword>
<dbReference type="InterPro" id="IPR036047">
    <property type="entry name" value="F-box-like_dom_sf"/>
</dbReference>
<dbReference type="AlphaFoldDB" id="A0A2I2G031"/>
<dbReference type="Gene3D" id="1.25.40.20">
    <property type="entry name" value="Ankyrin repeat-containing domain"/>
    <property type="match status" value="1"/>
</dbReference>
<dbReference type="CDD" id="cd09917">
    <property type="entry name" value="F-box_SF"/>
    <property type="match status" value="1"/>
</dbReference>
<dbReference type="Proteomes" id="UP000234275">
    <property type="component" value="Unassembled WGS sequence"/>
</dbReference>
<evidence type="ECO:0000256" key="1">
    <source>
        <dbReference type="PROSITE-ProRule" id="PRU00023"/>
    </source>
</evidence>
<dbReference type="GeneID" id="36562727"/>